<dbReference type="EMBL" id="JBBPCC010000001">
    <property type="protein sequence ID" value="MEK8126819.1"/>
    <property type="molecule type" value="Genomic_DNA"/>
</dbReference>
<evidence type="ECO:0000313" key="2">
    <source>
        <dbReference type="Proteomes" id="UP001469365"/>
    </source>
</evidence>
<gene>
    <name evidence="1" type="ORF">WMW72_02750</name>
</gene>
<keyword evidence="2" id="KW-1185">Reference proteome</keyword>
<accession>A0ABU9DD81</accession>
<comment type="caution">
    <text evidence="1">The sequence shown here is derived from an EMBL/GenBank/DDBJ whole genome shotgun (WGS) entry which is preliminary data.</text>
</comment>
<reference evidence="1 2" key="1">
    <citation type="submission" date="2024-04" db="EMBL/GenBank/DDBJ databases">
        <title>draft genome sequnece of Paenibacillus filicis.</title>
        <authorList>
            <person name="Kim D.-U."/>
        </authorList>
    </citation>
    <scope>NUCLEOTIDE SEQUENCE [LARGE SCALE GENOMIC DNA]</scope>
    <source>
        <strain evidence="1 2">KACC14197</strain>
    </source>
</reference>
<dbReference type="RefSeq" id="WP_341413863.1">
    <property type="nucleotide sequence ID" value="NZ_JBBPCC010000001.1"/>
</dbReference>
<dbReference type="Gene3D" id="3.90.420.10">
    <property type="entry name" value="Oxidoreductase, molybdopterin-binding domain"/>
    <property type="match status" value="1"/>
</dbReference>
<protein>
    <submittedName>
        <fullName evidence="1">Uncharacterized protein</fullName>
    </submittedName>
</protein>
<dbReference type="SUPFAM" id="SSF56524">
    <property type="entry name" value="Oxidoreductase molybdopterin-binding domain"/>
    <property type="match status" value="1"/>
</dbReference>
<evidence type="ECO:0000313" key="1">
    <source>
        <dbReference type="EMBL" id="MEK8126819.1"/>
    </source>
</evidence>
<sequence length="156" mass="17310">MIEVVDDWKGSRTFASARELAAVSGETFAAGSRIGGAEGQAVDWQIWYAAWAASEQAEPDKGKPTHLQVLGSDEFRATIPWHELQDAFFIFSQDNGEPLAKSFPIRLYVPRGSSECLNVKSVVRLRIAYDPSLGETATYGFHNRIEPEQLLRPVRG</sequence>
<proteinExistence type="predicted"/>
<dbReference type="InterPro" id="IPR036374">
    <property type="entry name" value="OxRdtase_Mopterin-bd_sf"/>
</dbReference>
<name>A0ABU9DD81_9BACL</name>
<organism evidence="1 2">
    <name type="scientific">Paenibacillus filicis</name>
    <dbReference type="NCBI Taxonomy" id="669464"/>
    <lineage>
        <taxon>Bacteria</taxon>
        <taxon>Bacillati</taxon>
        <taxon>Bacillota</taxon>
        <taxon>Bacilli</taxon>
        <taxon>Bacillales</taxon>
        <taxon>Paenibacillaceae</taxon>
        <taxon>Paenibacillus</taxon>
    </lineage>
</organism>
<dbReference type="Proteomes" id="UP001469365">
    <property type="component" value="Unassembled WGS sequence"/>
</dbReference>